<feature type="signal peptide" evidence="1">
    <location>
        <begin position="1"/>
        <end position="24"/>
    </location>
</feature>
<organism evidence="2 3">
    <name type="scientific">Alcanivorax quisquiliarum</name>
    <dbReference type="NCBI Taxonomy" id="2933565"/>
    <lineage>
        <taxon>Bacteria</taxon>
        <taxon>Pseudomonadati</taxon>
        <taxon>Pseudomonadota</taxon>
        <taxon>Gammaproteobacteria</taxon>
        <taxon>Oceanospirillales</taxon>
        <taxon>Alcanivoracaceae</taxon>
        <taxon>Alcanivorax</taxon>
    </lineage>
</organism>
<evidence type="ECO:0000256" key="1">
    <source>
        <dbReference type="SAM" id="SignalP"/>
    </source>
</evidence>
<name>A0ABT0E540_9GAMM</name>
<sequence>MRRWAVRLRGVAVFAVVAWAPAHAGLLNVAWDNDLLTGSDKGYTNGLRLSWLSTAAEQNDECKTCVVAGLRDGFSWLPGVGSPGSRHAVAVSLRQMMVTPENIEAAAPQYDDIPYMGYLSVESFLYSWNHTRMTGYGITAGIIGPDSGAERAQKWVHKISGSTDPQGWDNQLGTDIVGGLHVTHAHRFLVLGEQQAIRNEFVWGASAHASTFLSNAMLGIFWRAGRNLPGNFVPEYAGLSSSIGLPGLLDTTGKGWSVFAGLIGEAIPYSYLEERSGPYTFEQRTLVGHVSLGAGLHTDNFQVALTLRATTAQEETNKDPLTFGTLSLTWRL</sequence>
<comment type="caution">
    <text evidence="2">The sequence shown here is derived from an EMBL/GenBank/DDBJ whole genome shotgun (WGS) entry which is preliminary data.</text>
</comment>
<protein>
    <submittedName>
        <fullName evidence="2">Lipid A deacylase LpxR family protein</fullName>
    </submittedName>
</protein>
<gene>
    <name evidence="2" type="ORF">MU846_04425</name>
</gene>
<dbReference type="RefSeq" id="WP_246948864.1">
    <property type="nucleotide sequence ID" value="NZ_JALKII010000002.1"/>
</dbReference>
<reference evidence="2" key="1">
    <citation type="submission" date="2022-04" db="EMBL/GenBank/DDBJ databases">
        <title>Alcanivorax sp. CY1518 draft genome sequence.</title>
        <authorList>
            <person name="Zhao G."/>
            <person name="An M."/>
        </authorList>
    </citation>
    <scope>NUCLEOTIDE SEQUENCE</scope>
    <source>
        <strain evidence="2">CY1518</strain>
    </source>
</reference>
<feature type="chain" id="PRO_5047410472" evidence="1">
    <location>
        <begin position="25"/>
        <end position="332"/>
    </location>
</feature>
<evidence type="ECO:0000313" key="3">
    <source>
        <dbReference type="Proteomes" id="UP001165524"/>
    </source>
</evidence>
<evidence type="ECO:0000313" key="2">
    <source>
        <dbReference type="EMBL" id="MCK0536947.1"/>
    </source>
</evidence>
<accession>A0ABT0E540</accession>
<dbReference type="Proteomes" id="UP001165524">
    <property type="component" value="Unassembled WGS sequence"/>
</dbReference>
<dbReference type="Pfam" id="PF09982">
    <property type="entry name" value="LpxR"/>
    <property type="match status" value="1"/>
</dbReference>
<dbReference type="InterPro" id="IPR037107">
    <property type="entry name" value="Put_OMP_sf"/>
</dbReference>
<dbReference type="Gene3D" id="2.40.128.140">
    <property type="entry name" value="Outer membrane protein"/>
    <property type="match status" value="1"/>
</dbReference>
<keyword evidence="3" id="KW-1185">Reference proteome</keyword>
<dbReference type="EMBL" id="JALKII010000002">
    <property type="protein sequence ID" value="MCK0536947.1"/>
    <property type="molecule type" value="Genomic_DNA"/>
</dbReference>
<dbReference type="InterPro" id="IPR018707">
    <property type="entry name" value="LpxR"/>
</dbReference>
<keyword evidence="1" id="KW-0732">Signal</keyword>
<proteinExistence type="predicted"/>